<dbReference type="RefSeq" id="WP_089976303.1">
    <property type="nucleotide sequence ID" value="NZ_CP084916.1"/>
</dbReference>
<sequence length="185" mass="21512">MKIYLMLTDTNTVFSKAIKLYTKATYNHASIALEPSLLKPYSFGRKYAHNPFWGGFVEEDLSRHYFSRAQCAIYTCEVSEEQYKNLVELLSFYHQTKDIYRYNLIGLVTLALNIDFDRNDSYFCSQFVASVLDESGIHTFEKEPHFVTPEDLSQLSIFEQLYSGSLMDYLLMVSEEQTKPQLLLS</sequence>
<dbReference type="InterPro" id="IPR038765">
    <property type="entry name" value="Papain-like_cys_pep_sf"/>
</dbReference>
<dbReference type="Gene3D" id="3.90.1720.10">
    <property type="entry name" value="endopeptidase domain like (from Nostoc punctiforme)"/>
    <property type="match status" value="1"/>
</dbReference>
<dbReference type="OrthoDB" id="1645744at2"/>
<organism evidence="1 2">
    <name type="scientific">Carnobacterium viridans</name>
    <dbReference type="NCBI Taxonomy" id="174587"/>
    <lineage>
        <taxon>Bacteria</taxon>
        <taxon>Bacillati</taxon>
        <taxon>Bacillota</taxon>
        <taxon>Bacilli</taxon>
        <taxon>Lactobacillales</taxon>
        <taxon>Carnobacteriaceae</taxon>
        <taxon>Carnobacterium</taxon>
    </lineage>
</organism>
<dbReference type="EMBL" id="FNJW01000008">
    <property type="protein sequence ID" value="SDQ21951.1"/>
    <property type="molecule type" value="Genomic_DNA"/>
</dbReference>
<dbReference type="AlphaFoldDB" id="A0A1H0Z4A4"/>
<gene>
    <name evidence="1" type="ORF">SAMN04487752_1300</name>
</gene>
<evidence type="ECO:0000313" key="1">
    <source>
        <dbReference type="EMBL" id="SDQ21951.1"/>
    </source>
</evidence>
<reference evidence="2" key="1">
    <citation type="submission" date="2016-10" db="EMBL/GenBank/DDBJ databases">
        <authorList>
            <person name="Varghese N."/>
            <person name="Submissions S."/>
        </authorList>
    </citation>
    <scope>NUCLEOTIDE SEQUENCE [LARGE SCALE GENOMIC DNA]</scope>
    <source>
        <strain evidence="2">MPL-11</strain>
    </source>
</reference>
<name>A0A1H0Z4A4_9LACT</name>
<evidence type="ECO:0000313" key="2">
    <source>
        <dbReference type="Proteomes" id="UP000199481"/>
    </source>
</evidence>
<dbReference type="Proteomes" id="UP000199481">
    <property type="component" value="Unassembled WGS sequence"/>
</dbReference>
<accession>A0A1H0Z4A4</accession>
<protein>
    <recommendedName>
        <fullName evidence="3">Permuted papain-like amidase enzyme, YaeF/YiiX, C92 family</fullName>
    </recommendedName>
</protein>
<dbReference type="SUPFAM" id="SSF54001">
    <property type="entry name" value="Cysteine proteinases"/>
    <property type="match status" value="1"/>
</dbReference>
<proteinExistence type="predicted"/>
<evidence type="ECO:0008006" key="3">
    <source>
        <dbReference type="Google" id="ProtNLM"/>
    </source>
</evidence>
<keyword evidence="2" id="KW-1185">Reference proteome</keyword>